<dbReference type="InterPro" id="IPR013128">
    <property type="entry name" value="Peptidase_C1A"/>
</dbReference>
<evidence type="ECO:0000313" key="16">
    <source>
        <dbReference type="Ensembl" id="ENSAZOP00000004216.1"/>
    </source>
</evidence>
<feature type="domain" description="Peptidase C1A papain C-terminal" evidence="15">
    <location>
        <begin position="263"/>
        <end position="494"/>
    </location>
</feature>
<dbReference type="InterPro" id="IPR038765">
    <property type="entry name" value="Papain-like_cys_pep_sf"/>
</dbReference>
<dbReference type="AlphaFoldDB" id="A0A8B9ZNG2"/>
<dbReference type="SUPFAM" id="SSF54001">
    <property type="entry name" value="Cysteine proteinases"/>
    <property type="match status" value="1"/>
</dbReference>
<feature type="compositionally biased region" description="Gly residues" evidence="13">
    <location>
        <begin position="139"/>
        <end position="152"/>
    </location>
</feature>
<dbReference type="Gene3D" id="3.90.70.10">
    <property type="entry name" value="Cysteine proteinases"/>
    <property type="match status" value="1"/>
</dbReference>
<dbReference type="EC" id="3.4.18.1" evidence="3"/>
<feature type="region of interest" description="Disordered" evidence="13">
    <location>
        <begin position="1"/>
        <end position="73"/>
    </location>
</feature>
<keyword evidence="7" id="KW-0788">Thiol protease</keyword>
<keyword evidence="4" id="KW-0645">Protease</keyword>
<comment type="similarity">
    <text evidence="2">Belongs to the peptidase C1 family.</text>
</comment>
<keyword evidence="6" id="KW-0378">Hydrolase</keyword>
<evidence type="ECO:0000256" key="4">
    <source>
        <dbReference type="ARBA" id="ARBA00022670"/>
    </source>
</evidence>
<evidence type="ECO:0000256" key="7">
    <source>
        <dbReference type="ARBA" id="ARBA00022807"/>
    </source>
</evidence>
<dbReference type="CDD" id="cd02698">
    <property type="entry name" value="Peptidase_C1A_CathepsinX"/>
    <property type="match status" value="1"/>
</dbReference>
<evidence type="ECO:0000256" key="11">
    <source>
        <dbReference type="ARBA" id="ARBA00056802"/>
    </source>
</evidence>
<dbReference type="SMART" id="SM00645">
    <property type="entry name" value="Pept_C1"/>
    <property type="match status" value="1"/>
</dbReference>
<evidence type="ECO:0000256" key="5">
    <source>
        <dbReference type="ARBA" id="ARBA00022729"/>
    </source>
</evidence>
<dbReference type="Proteomes" id="UP000694549">
    <property type="component" value="Unplaced"/>
</dbReference>
<keyword evidence="10" id="KW-0325">Glycoprotein</keyword>
<evidence type="ECO:0000256" key="3">
    <source>
        <dbReference type="ARBA" id="ARBA00012516"/>
    </source>
</evidence>
<proteinExistence type="inferred from homology"/>
<dbReference type="PROSITE" id="PS00640">
    <property type="entry name" value="THIOL_PROTEASE_ASN"/>
    <property type="match status" value="1"/>
</dbReference>
<evidence type="ECO:0000256" key="6">
    <source>
        <dbReference type="ARBA" id="ARBA00022801"/>
    </source>
</evidence>
<keyword evidence="8" id="KW-0865">Zymogen</keyword>
<comment type="catalytic activity">
    <reaction evidence="1">
        <text>Release of C-terminal amino acid residues with broad specificity, but lacks action on C-terminal proline. Shows weak endopeptidase activity.</text>
        <dbReference type="EC" id="3.4.18.1"/>
    </reaction>
</comment>
<evidence type="ECO:0000313" key="17">
    <source>
        <dbReference type="Proteomes" id="UP000694549"/>
    </source>
</evidence>
<dbReference type="FunFam" id="3.90.70.10:FF:000060">
    <property type="entry name" value="Cathepsin Z"/>
    <property type="match status" value="1"/>
</dbReference>
<keyword evidence="14" id="KW-0472">Membrane</keyword>
<name>A0A8B9ZNG2_9AVES</name>
<evidence type="ECO:0000256" key="13">
    <source>
        <dbReference type="SAM" id="MobiDB-lite"/>
    </source>
</evidence>
<keyword evidence="5" id="KW-0732">Signal</keyword>
<feature type="compositionally biased region" description="Pro residues" evidence="13">
    <location>
        <begin position="29"/>
        <end position="41"/>
    </location>
</feature>
<dbReference type="GO" id="GO:0006508">
    <property type="term" value="P:proteolysis"/>
    <property type="evidence" value="ECO:0007669"/>
    <property type="project" value="UniProtKB-KW"/>
</dbReference>
<reference evidence="16" key="1">
    <citation type="submission" date="2025-08" db="UniProtKB">
        <authorList>
            <consortium name="Ensembl"/>
        </authorList>
    </citation>
    <scope>IDENTIFICATION</scope>
</reference>
<protein>
    <recommendedName>
        <fullName evidence="12">Cathepsin Z</fullName>
        <ecNumber evidence="3">3.4.18.1</ecNumber>
    </recommendedName>
</protein>
<feature type="region of interest" description="Disordered" evidence="13">
    <location>
        <begin position="87"/>
        <end position="152"/>
    </location>
</feature>
<organism evidence="16 17">
    <name type="scientific">Anas zonorhyncha</name>
    <name type="common">Eastern spot-billed duck</name>
    <dbReference type="NCBI Taxonomy" id="75864"/>
    <lineage>
        <taxon>Eukaryota</taxon>
        <taxon>Metazoa</taxon>
        <taxon>Chordata</taxon>
        <taxon>Craniata</taxon>
        <taxon>Vertebrata</taxon>
        <taxon>Euteleostomi</taxon>
        <taxon>Archelosauria</taxon>
        <taxon>Archosauria</taxon>
        <taxon>Dinosauria</taxon>
        <taxon>Saurischia</taxon>
        <taxon>Theropoda</taxon>
        <taxon>Coelurosauria</taxon>
        <taxon>Aves</taxon>
        <taxon>Neognathae</taxon>
        <taxon>Galloanserae</taxon>
        <taxon>Anseriformes</taxon>
        <taxon>Anatidae</taxon>
        <taxon>Anatinae</taxon>
        <taxon>Anas</taxon>
    </lineage>
</organism>
<evidence type="ECO:0000256" key="2">
    <source>
        <dbReference type="ARBA" id="ARBA00008455"/>
    </source>
</evidence>
<keyword evidence="9" id="KW-1015">Disulfide bond</keyword>
<dbReference type="GO" id="GO:0016807">
    <property type="term" value="F:cysteine-type carboxypeptidase activity"/>
    <property type="evidence" value="ECO:0007669"/>
    <property type="project" value="UniProtKB-EC"/>
</dbReference>
<keyword evidence="14" id="KW-0812">Transmembrane</keyword>
<accession>A0A8B9ZNG2</accession>
<comment type="function">
    <text evidence="11">Exhibits carboxy-monopeptidase as well as carboxy-dipeptidase activity. Capable of producing kinin potentiating peptides.</text>
</comment>
<keyword evidence="14" id="KW-1133">Transmembrane helix</keyword>
<evidence type="ECO:0000256" key="12">
    <source>
        <dbReference type="ARBA" id="ARBA00072061"/>
    </source>
</evidence>
<keyword evidence="17" id="KW-1185">Reference proteome</keyword>
<evidence type="ECO:0000256" key="14">
    <source>
        <dbReference type="SAM" id="Phobius"/>
    </source>
</evidence>
<feature type="transmembrane region" description="Helical" evidence="14">
    <location>
        <begin position="189"/>
        <end position="211"/>
    </location>
</feature>
<dbReference type="InterPro" id="IPR025661">
    <property type="entry name" value="Pept_asp_AS"/>
</dbReference>
<dbReference type="PRINTS" id="PR00705">
    <property type="entry name" value="PAPAIN"/>
</dbReference>
<evidence type="ECO:0000256" key="1">
    <source>
        <dbReference type="ARBA" id="ARBA00001594"/>
    </source>
</evidence>
<evidence type="ECO:0000256" key="9">
    <source>
        <dbReference type="ARBA" id="ARBA00023157"/>
    </source>
</evidence>
<dbReference type="PANTHER" id="PTHR12411">
    <property type="entry name" value="CYSTEINE PROTEASE FAMILY C1-RELATED"/>
    <property type="match status" value="1"/>
</dbReference>
<dbReference type="Ensembl" id="ENSAZOT00000004493.1">
    <property type="protein sequence ID" value="ENSAZOP00000004216.1"/>
    <property type="gene ID" value="ENSAZOG00000002717.1"/>
</dbReference>
<reference evidence="16" key="2">
    <citation type="submission" date="2025-09" db="UniProtKB">
        <authorList>
            <consortium name="Ensembl"/>
        </authorList>
    </citation>
    <scope>IDENTIFICATION</scope>
</reference>
<dbReference type="InterPro" id="IPR000668">
    <property type="entry name" value="Peptidase_C1A_C"/>
</dbReference>
<evidence type="ECO:0000256" key="8">
    <source>
        <dbReference type="ARBA" id="ARBA00023145"/>
    </source>
</evidence>
<evidence type="ECO:0000259" key="15">
    <source>
        <dbReference type="SMART" id="SM00645"/>
    </source>
</evidence>
<dbReference type="InterPro" id="IPR033157">
    <property type="entry name" value="CTSZ"/>
</dbReference>
<sequence>TLFASLPRLSTTEPSARGSPQRLPGGSRPGPPTARPLPPPLNQRRGWVPEEGSAAQHGGPGPAPRVPPAAARGLFWPLPGRPLLQGGAELLPAGPAQGRGAEVSCSEPAGGCPPAPWVPAPGLGGAEGEPGDQPQGQRGVRGGSGGLCGGSGVAPTLSQPSGHLTAGRARSRCLQAHDRRQIAKGWESLFFFFLLTPPPFSFFFFFFFFPYKPFPPPLFFFFNYFLPSPHLPENIWISNEGNSYLSLCRTYPRPHEYLDVSALPESWDWRNVNGINYASTTRNQHIPQYCGSCWAHGSTSALADRINIKRKGAWPSAYLSVQNVIDCANAGSCEGGDHTGVWMYAHDHGIPDETCNNYQAKNQKCKKFNQCGTCVTFGECHVIKNYTLWKVADYGSVSGREKMMAEIYKNGPISCGIMATEKLDAYTGGLYTEYNPSPTVNHIVSVAGWGVENGTEYWIVRNSWGEPWGERGWLRIVTSAYKGGKGAQYNLAIEEDCAYGDVLLP</sequence>
<evidence type="ECO:0000256" key="10">
    <source>
        <dbReference type="ARBA" id="ARBA00023180"/>
    </source>
</evidence>
<dbReference type="Pfam" id="PF00112">
    <property type="entry name" value="Peptidase_C1"/>
    <property type="match status" value="1"/>
</dbReference>